<dbReference type="Proteomes" id="UP000249299">
    <property type="component" value="Unassembled WGS sequence"/>
</dbReference>
<organism evidence="6 7">
    <name type="scientific">Rhodobium orientis</name>
    <dbReference type="NCBI Taxonomy" id="34017"/>
    <lineage>
        <taxon>Bacteria</taxon>
        <taxon>Pseudomonadati</taxon>
        <taxon>Pseudomonadota</taxon>
        <taxon>Alphaproteobacteria</taxon>
        <taxon>Hyphomicrobiales</taxon>
        <taxon>Rhodobiaceae</taxon>
        <taxon>Rhodobium</taxon>
    </lineage>
</organism>
<keyword evidence="4" id="KW-0472">Membrane</keyword>
<dbReference type="GO" id="GO:0012505">
    <property type="term" value="C:endomembrane system"/>
    <property type="evidence" value="ECO:0007669"/>
    <property type="project" value="UniProtKB-SubCell"/>
</dbReference>
<reference evidence="6 7" key="1">
    <citation type="submission" date="2017-07" db="EMBL/GenBank/DDBJ databases">
        <title>Draft Genome Sequences of Select Purple Nonsulfur Bacteria.</title>
        <authorList>
            <person name="Lasarre B."/>
            <person name="Mckinlay J.B."/>
        </authorList>
    </citation>
    <scope>NUCLEOTIDE SEQUENCE [LARGE SCALE GENOMIC DNA]</scope>
    <source>
        <strain evidence="6 7">DSM 11290</strain>
    </source>
</reference>
<proteinExistence type="predicted"/>
<dbReference type="InterPro" id="IPR010652">
    <property type="entry name" value="DUF1232"/>
</dbReference>
<evidence type="ECO:0000313" key="7">
    <source>
        <dbReference type="Proteomes" id="UP000249299"/>
    </source>
</evidence>
<evidence type="ECO:0000259" key="5">
    <source>
        <dbReference type="Pfam" id="PF06803"/>
    </source>
</evidence>
<name>A0A327JET7_9HYPH</name>
<accession>A0A327JET7</accession>
<protein>
    <recommendedName>
        <fullName evidence="5">DUF1232 domain-containing protein</fullName>
    </recommendedName>
</protein>
<evidence type="ECO:0000256" key="4">
    <source>
        <dbReference type="ARBA" id="ARBA00023136"/>
    </source>
</evidence>
<dbReference type="InterPro" id="IPR016983">
    <property type="entry name" value="UCP031804"/>
</dbReference>
<evidence type="ECO:0000256" key="1">
    <source>
        <dbReference type="ARBA" id="ARBA00004127"/>
    </source>
</evidence>
<sequence>MTAQTEALDGEILGPEGEDEMRVRRDFWATVKRAARQVPMMEDVVAAYYATLDPETPLRVRAVLVGALAYFVMPFDAIPDMLAVVGFSDDVTVLTGAIAMVIGHIKDRHRAAAKKALEEQG</sequence>
<dbReference type="OrthoDB" id="9813247at2"/>
<dbReference type="AlphaFoldDB" id="A0A327JET7"/>
<dbReference type="Pfam" id="PF06803">
    <property type="entry name" value="DUF1232"/>
    <property type="match status" value="1"/>
</dbReference>
<dbReference type="EMBL" id="NPEV01000103">
    <property type="protein sequence ID" value="RAI23092.1"/>
    <property type="molecule type" value="Genomic_DNA"/>
</dbReference>
<gene>
    <name evidence="6" type="ORF">CH339_23320</name>
</gene>
<dbReference type="RefSeq" id="WP_111436839.1">
    <property type="nucleotide sequence ID" value="NZ_JACIGG010000042.1"/>
</dbReference>
<keyword evidence="7" id="KW-1185">Reference proteome</keyword>
<comment type="subcellular location">
    <subcellularLocation>
        <location evidence="1">Endomembrane system</location>
        <topology evidence="1">Multi-pass membrane protein</topology>
    </subcellularLocation>
</comment>
<evidence type="ECO:0000313" key="6">
    <source>
        <dbReference type="EMBL" id="RAI23092.1"/>
    </source>
</evidence>
<evidence type="ECO:0000256" key="3">
    <source>
        <dbReference type="ARBA" id="ARBA00022989"/>
    </source>
</evidence>
<feature type="domain" description="DUF1232" evidence="5">
    <location>
        <begin position="61"/>
        <end position="95"/>
    </location>
</feature>
<keyword evidence="3" id="KW-1133">Transmembrane helix</keyword>
<keyword evidence="2" id="KW-0812">Transmembrane</keyword>
<evidence type="ECO:0000256" key="2">
    <source>
        <dbReference type="ARBA" id="ARBA00022692"/>
    </source>
</evidence>
<dbReference type="PIRSF" id="PIRSF031804">
    <property type="entry name" value="UCP031804"/>
    <property type="match status" value="1"/>
</dbReference>
<comment type="caution">
    <text evidence="6">The sequence shown here is derived from an EMBL/GenBank/DDBJ whole genome shotgun (WGS) entry which is preliminary data.</text>
</comment>